<dbReference type="GO" id="GO:0006355">
    <property type="term" value="P:regulation of DNA-templated transcription"/>
    <property type="evidence" value="ECO:0007669"/>
    <property type="project" value="InterPro"/>
</dbReference>
<dbReference type="GO" id="GO:0000160">
    <property type="term" value="P:phosphorelay signal transduction system"/>
    <property type="evidence" value="ECO:0007669"/>
    <property type="project" value="InterPro"/>
</dbReference>
<dbReference type="SUPFAM" id="SSF46894">
    <property type="entry name" value="C-terminal effector domain of the bipartite response regulators"/>
    <property type="match status" value="1"/>
</dbReference>
<evidence type="ECO:0000313" key="6">
    <source>
        <dbReference type="EMBL" id="GGI55579.1"/>
    </source>
</evidence>
<dbReference type="PANTHER" id="PTHR43214">
    <property type="entry name" value="TWO-COMPONENT RESPONSE REGULATOR"/>
    <property type="match status" value="1"/>
</dbReference>
<dbReference type="InterPro" id="IPR011006">
    <property type="entry name" value="CheY-like_superfamily"/>
</dbReference>
<keyword evidence="2 6" id="KW-0238">DNA-binding</keyword>
<reference evidence="6" key="1">
    <citation type="journal article" date="2014" name="Int. J. Syst. Evol. Microbiol.">
        <title>Complete genome sequence of Corynebacterium casei LMG S-19264T (=DSM 44701T), isolated from a smear-ripened cheese.</title>
        <authorList>
            <consortium name="US DOE Joint Genome Institute (JGI-PGF)"/>
            <person name="Walter F."/>
            <person name="Albersmeier A."/>
            <person name="Kalinowski J."/>
            <person name="Ruckert C."/>
        </authorList>
    </citation>
    <scope>NUCLEOTIDE SEQUENCE</scope>
    <source>
        <strain evidence="6">CCM 7664</strain>
    </source>
</reference>
<dbReference type="RefSeq" id="WP_188422689.1">
    <property type="nucleotide sequence ID" value="NZ_BMDP01000004.1"/>
</dbReference>
<sequence>MQILIVEHFPVIRAGIRQWLSSEPDLAIVGETPSAEEGMRLIDALRPDLVLLDITTPRKNGYEALLAFKERRQHLPILIINGRPERFYAAQLMNNGADGCFPAHGSGNELIRAIRIVGSGRRYLEGETPPLQTEMDGKPRALHEQLNPREYEIFHSICRGERLTDTADRLSLSLSTVNRYRKQVLEKIGVDDIPGLIRYAIHQGIDSSQY</sequence>
<dbReference type="InterPro" id="IPR039420">
    <property type="entry name" value="WalR-like"/>
</dbReference>
<proteinExistence type="predicted"/>
<dbReference type="SMART" id="SM00421">
    <property type="entry name" value="HTH_LUXR"/>
    <property type="match status" value="1"/>
</dbReference>
<dbReference type="AlphaFoldDB" id="A0A8J3F6W0"/>
<dbReference type="SUPFAM" id="SSF52172">
    <property type="entry name" value="CheY-like"/>
    <property type="match status" value="1"/>
</dbReference>
<evidence type="ECO:0000313" key="7">
    <source>
        <dbReference type="Proteomes" id="UP000627205"/>
    </source>
</evidence>
<dbReference type="CDD" id="cd17535">
    <property type="entry name" value="REC_NarL-like"/>
    <property type="match status" value="1"/>
</dbReference>
<dbReference type="SMART" id="SM00448">
    <property type="entry name" value="REC"/>
    <property type="match status" value="1"/>
</dbReference>
<dbReference type="InterPro" id="IPR016032">
    <property type="entry name" value="Sig_transdc_resp-reg_C-effctor"/>
</dbReference>
<dbReference type="PRINTS" id="PR00038">
    <property type="entry name" value="HTHLUXR"/>
</dbReference>
<dbReference type="Proteomes" id="UP000627205">
    <property type="component" value="Unassembled WGS sequence"/>
</dbReference>
<gene>
    <name evidence="6" type="ORF">GCM10011430_27530</name>
</gene>
<reference evidence="6" key="2">
    <citation type="submission" date="2020-09" db="EMBL/GenBank/DDBJ databases">
        <authorList>
            <person name="Sun Q."/>
            <person name="Sedlacek I."/>
        </authorList>
    </citation>
    <scope>NUCLEOTIDE SEQUENCE</scope>
    <source>
        <strain evidence="6">CCM 7664</strain>
    </source>
</reference>
<dbReference type="Pfam" id="PF00196">
    <property type="entry name" value="GerE"/>
    <property type="match status" value="1"/>
</dbReference>
<evidence type="ECO:0000256" key="2">
    <source>
        <dbReference type="ARBA" id="ARBA00023125"/>
    </source>
</evidence>
<accession>A0A8J3F6W0</accession>
<evidence type="ECO:0000259" key="5">
    <source>
        <dbReference type="PROSITE" id="PS50110"/>
    </source>
</evidence>
<organism evidence="6 7">
    <name type="scientific">Oxalicibacterium solurbis</name>
    <dbReference type="NCBI Taxonomy" id="69280"/>
    <lineage>
        <taxon>Bacteria</taxon>
        <taxon>Pseudomonadati</taxon>
        <taxon>Pseudomonadota</taxon>
        <taxon>Betaproteobacteria</taxon>
        <taxon>Burkholderiales</taxon>
        <taxon>Oxalobacteraceae</taxon>
        <taxon>Oxalicibacterium</taxon>
    </lineage>
</organism>
<feature type="domain" description="HTH luxR-type" evidence="4">
    <location>
        <begin position="139"/>
        <end position="204"/>
    </location>
</feature>
<name>A0A8J3F6W0_9BURK</name>
<dbReference type="EMBL" id="BMDP01000004">
    <property type="protein sequence ID" value="GGI55579.1"/>
    <property type="molecule type" value="Genomic_DNA"/>
</dbReference>
<dbReference type="Pfam" id="PF00072">
    <property type="entry name" value="Response_reg"/>
    <property type="match status" value="1"/>
</dbReference>
<keyword evidence="7" id="KW-1185">Reference proteome</keyword>
<evidence type="ECO:0000256" key="1">
    <source>
        <dbReference type="ARBA" id="ARBA00022553"/>
    </source>
</evidence>
<evidence type="ECO:0000259" key="4">
    <source>
        <dbReference type="PROSITE" id="PS50043"/>
    </source>
</evidence>
<dbReference type="Gene3D" id="3.40.50.2300">
    <property type="match status" value="1"/>
</dbReference>
<feature type="domain" description="Response regulatory" evidence="5">
    <location>
        <begin position="2"/>
        <end position="118"/>
    </location>
</feature>
<dbReference type="GO" id="GO:0003677">
    <property type="term" value="F:DNA binding"/>
    <property type="evidence" value="ECO:0007669"/>
    <property type="project" value="UniProtKB-KW"/>
</dbReference>
<dbReference type="InterPro" id="IPR001789">
    <property type="entry name" value="Sig_transdc_resp-reg_receiver"/>
</dbReference>
<dbReference type="InterPro" id="IPR058245">
    <property type="entry name" value="NreC/VraR/RcsB-like_REC"/>
</dbReference>
<protein>
    <submittedName>
        <fullName evidence="6">DNA-binding response regulator</fullName>
    </submittedName>
</protein>
<keyword evidence="1 3" id="KW-0597">Phosphoprotein</keyword>
<dbReference type="PANTHER" id="PTHR43214:SF43">
    <property type="entry name" value="TWO-COMPONENT RESPONSE REGULATOR"/>
    <property type="match status" value="1"/>
</dbReference>
<dbReference type="PROSITE" id="PS50110">
    <property type="entry name" value="RESPONSE_REGULATORY"/>
    <property type="match status" value="1"/>
</dbReference>
<dbReference type="InterPro" id="IPR000792">
    <property type="entry name" value="Tscrpt_reg_LuxR_C"/>
</dbReference>
<dbReference type="PROSITE" id="PS50043">
    <property type="entry name" value="HTH_LUXR_2"/>
    <property type="match status" value="1"/>
</dbReference>
<feature type="modified residue" description="4-aspartylphosphate" evidence="3">
    <location>
        <position position="53"/>
    </location>
</feature>
<dbReference type="CDD" id="cd06170">
    <property type="entry name" value="LuxR_C_like"/>
    <property type="match status" value="1"/>
</dbReference>
<evidence type="ECO:0000256" key="3">
    <source>
        <dbReference type="PROSITE-ProRule" id="PRU00169"/>
    </source>
</evidence>
<comment type="caution">
    <text evidence="6">The sequence shown here is derived from an EMBL/GenBank/DDBJ whole genome shotgun (WGS) entry which is preliminary data.</text>
</comment>